<feature type="signal peptide" evidence="1">
    <location>
        <begin position="1"/>
        <end position="24"/>
    </location>
</feature>
<feature type="chain" id="PRO_5021184738" description="GPI anchored cell wall protein" evidence="1">
    <location>
        <begin position="25"/>
        <end position="172"/>
    </location>
</feature>
<evidence type="ECO:0008006" key="4">
    <source>
        <dbReference type="Google" id="ProtNLM"/>
    </source>
</evidence>
<protein>
    <recommendedName>
        <fullName evidence="4">GPI anchored cell wall protein</fullName>
    </recommendedName>
</protein>
<dbReference type="AlphaFoldDB" id="A0A4Y7QBD6"/>
<dbReference type="EMBL" id="ML170165">
    <property type="protein sequence ID" value="TDL24904.1"/>
    <property type="molecule type" value="Genomic_DNA"/>
</dbReference>
<evidence type="ECO:0000256" key="1">
    <source>
        <dbReference type="SAM" id="SignalP"/>
    </source>
</evidence>
<evidence type="ECO:0000313" key="2">
    <source>
        <dbReference type="EMBL" id="TDL24904.1"/>
    </source>
</evidence>
<reference evidence="2 3" key="1">
    <citation type="submission" date="2018-06" db="EMBL/GenBank/DDBJ databases">
        <title>A transcriptomic atlas of mushroom development highlights an independent origin of complex multicellularity.</title>
        <authorList>
            <consortium name="DOE Joint Genome Institute"/>
            <person name="Krizsan K."/>
            <person name="Almasi E."/>
            <person name="Merenyi Z."/>
            <person name="Sahu N."/>
            <person name="Viragh M."/>
            <person name="Koszo T."/>
            <person name="Mondo S."/>
            <person name="Kiss B."/>
            <person name="Balint B."/>
            <person name="Kues U."/>
            <person name="Barry K."/>
            <person name="Hegedus J.C."/>
            <person name="Henrissat B."/>
            <person name="Johnson J."/>
            <person name="Lipzen A."/>
            <person name="Ohm R."/>
            <person name="Nagy I."/>
            <person name="Pangilinan J."/>
            <person name="Yan J."/>
            <person name="Xiong Y."/>
            <person name="Grigoriev I.V."/>
            <person name="Hibbett D.S."/>
            <person name="Nagy L.G."/>
        </authorList>
    </citation>
    <scope>NUCLEOTIDE SEQUENCE [LARGE SCALE GENOMIC DNA]</scope>
    <source>
        <strain evidence="2 3">SZMC22713</strain>
    </source>
</reference>
<gene>
    <name evidence="2" type="ORF">BD410DRAFT_785634</name>
</gene>
<dbReference type="Proteomes" id="UP000294933">
    <property type="component" value="Unassembled WGS sequence"/>
</dbReference>
<dbReference type="OrthoDB" id="4991875at2759"/>
<accession>A0A4Y7QBD6</accession>
<sequence length="172" mass="17513">MNPFNFASFIALLFFAKLLGTCSAEPATTLFIPGLPDQPLSESVIGVGTDSRTTYEIGAGTPTDTFTQTNSFGTATLVAGPTDVFITYVQASVTIGESCQISSSIARCAIEGSQTTLTITGTISPFALQDGAAAASTASHNSSTPSSASIAVSPGFHGLHTIVFALILIGVV</sequence>
<keyword evidence="3" id="KW-1185">Reference proteome</keyword>
<name>A0A4Y7QBD6_9AGAM</name>
<keyword evidence="1" id="KW-0732">Signal</keyword>
<organism evidence="2 3">
    <name type="scientific">Rickenella mellea</name>
    <dbReference type="NCBI Taxonomy" id="50990"/>
    <lineage>
        <taxon>Eukaryota</taxon>
        <taxon>Fungi</taxon>
        <taxon>Dikarya</taxon>
        <taxon>Basidiomycota</taxon>
        <taxon>Agaricomycotina</taxon>
        <taxon>Agaricomycetes</taxon>
        <taxon>Hymenochaetales</taxon>
        <taxon>Rickenellaceae</taxon>
        <taxon>Rickenella</taxon>
    </lineage>
</organism>
<dbReference type="VEuPathDB" id="FungiDB:BD410DRAFT_785634"/>
<proteinExistence type="predicted"/>
<evidence type="ECO:0000313" key="3">
    <source>
        <dbReference type="Proteomes" id="UP000294933"/>
    </source>
</evidence>
<dbReference type="STRING" id="50990.A0A4Y7QBD6"/>